<evidence type="ECO:0000313" key="3">
    <source>
        <dbReference type="Proteomes" id="UP000199125"/>
    </source>
</evidence>
<feature type="compositionally biased region" description="Basic and acidic residues" evidence="1">
    <location>
        <begin position="66"/>
        <end position="80"/>
    </location>
</feature>
<evidence type="ECO:0000256" key="1">
    <source>
        <dbReference type="SAM" id="MobiDB-lite"/>
    </source>
</evidence>
<accession>A0A1H6K994</accession>
<evidence type="ECO:0000313" key="2">
    <source>
        <dbReference type="EMBL" id="SEH69657.1"/>
    </source>
</evidence>
<dbReference type="AlphaFoldDB" id="A0A1H6K994"/>
<dbReference type="EMBL" id="FNXG01000001">
    <property type="protein sequence ID" value="SEH69657.1"/>
    <property type="molecule type" value="Genomic_DNA"/>
</dbReference>
<organism evidence="2 3">
    <name type="scientific">Paracoccus alkenifer</name>
    <dbReference type="NCBI Taxonomy" id="65735"/>
    <lineage>
        <taxon>Bacteria</taxon>
        <taxon>Pseudomonadati</taxon>
        <taxon>Pseudomonadota</taxon>
        <taxon>Alphaproteobacteria</taxon>
        <taxon>Rhodobacterales</taxon>
        <taxon>Paracoccaceae</taxon>
        <taxon>Paracoccus</taxon>
    </lineage>
</organism>
<protein>
    <submittedName>
        <fullName evidence="2">Uncharacterized protein</fullName>
    </submittedName>
</protein>
<dbReference type="STRING" id="65735.SAMN04488075_0836"/>
<gene>
    <name evidence="2" type="ORF">SAMN04488075_0836</name>
</gene>
<keyword evidence="3" id="KW-1185">Reference proteome</keyword>
<proteinExistence type="predicted"/>
<name>A0A1H6K994_9RHOB</name>
<feature type="region of interest" description="Disordered" evidence="1">
    <location>
        <begin position="61"/>
        <end position="80"/>
    </location>
</feature>
<reference evidence="3" key="1">
    <citation type="submission" date="2016-10" db="EMBL/GenBank/DDBJ databases">
        <authorList>
            <person name="Varghese N."/>
            <person name="Submissions S."/>
        </authorList>
    </citation>
    <scope>NUCLEOTIDE SEQUENCE [LARGE SCALE GENOMIC DNA]</scope>
    <source>
        <strain evidence="3">DSM 11593</strain>
    </source>
</reference>
<dbReference type="Proteomes" id="UP000199125">
    <property type="component" value="Unassembled WGS sequence"/>
</dbReference>
<sequence>MTIYQPVGCEPDPNCCAFSCGPHLRWVSASCAGFHLGGKLLGRSFLHPSLAMIVAQHDGAVEQGEADPRSVGREQGQDRPQEHVLEQLVERAEQQGSQAAPVAQDGFRLAVEGPRRAYRHDPIASLEVFDASAIRLGTVTRQGNSRAVEEDHRVAMPMHRARVDGRGAGMTGVSAAHSAPAGIARGTPCLRHAPALLAHCNAAARAFRSRSSGLFTGHSELHTSSPPYTLTCFQINRCLA</sequence>